<dbReference type="GO" id="GO:0003824">
    <property type="term" value="F:catalytic activity"/>
    <property type="evidence" value="ECO:0007669"/>
    <property type="project" value="InterPro"/>
</dbReference>
<evidence type="ECO:0000256" key="2">
    <source>
        <dbReference type="SAM" id="MobiDB-lite"/>
    </source>
</evidence>
<name>A0A918F800_9ACTN</name>
<reference evidence="4" key="1">
    <citation type="journal article" date="2014" name="Int. J. Syst. Evol. Microbiol.">
        <title>Complete genome sequence of Corynebacterium casei LMG S-19264T (=DSM 44701T), isolated from a smear-ripened cheese.</title>
        <authorList>
            <consortium name="US DOE Joint Genome Institute (JGI-PGF)"/>
            <person name="Walter F."/>
            <person name="Albersmeier A."/>
            <person name="Kalinowski J."/>
            <person name="Ruckert C."/>
        </authorList>
    </citation>
    <scope>NUCLEOTIDE SEQUENCE</scope>
    <source>
        <strain evidence="4">JCM 4346</strain>
    </source>
</reference>
<protein>
    <recommendedName>
        <fullName evidence="3">Fumarylacetoacetase-like C-terminal domain-containing protein</fullName>
    </recommendedName>
</protein>
<dbReference type="SUPFAM" id="SSF56529">
    <property type="entry name" value="FAH"/>
    <property type="match status" value="1"/>
</dbReference>
<dbReference type="Pfam" id="PF01557">
    <property type="entry name" value="FAA_hydrolase"/>
    <property type="match status" value="1"/>
</dbReference>
<evidence type="ECO:0000256" key="1">
    <source>
        <dbReference type="ARBA" id="ARBA00022723"/>
    </source>
</evidence>
<dbReference type="InterPro" id="IPR036663">
    <property type="entry name" value="Fumarylacetoacetase_C_sf"/>
</dbReference>
<dbReference type="Gene3D" id="3.90.850.10">
    <property type="entry name" value="Fumarylacetoacetase-like, C-terminal domain"/>
    <property type="match status" value="1"/>
</dbReference>
<dbReference type="EMBL" id="BMSX01000005">
    <property type="protein sequence ID" value="GGR08953.1"/>
    <property type="molecule type" value="Genomic_DNA"/>
</dbReference>
<sequence length="256" mass="27055">MINPLHDRPSKMVAVHLNYRSRADQRGRTPAFPSYFLKAPSTLAPSDSVLGVPADCELLAFEGEIALIIGAEAHRVSRDTAWRHVSGVTAANDFGLYDLRYADPGSNVHSKGLDGCTPIGPAILDAAQLDPSSLHLQTYANGRLEQDARVADDMLFDFAYLIADLSRFMTLQPGDVILTGTPAGSSVAQPGDVVEVEVAGTHVNGTRTSTGRLRTSIAKDDYRVGSLLPAPQADAAAKAAAYGHPAPQATGPTPRG</sequence>
<dbReference type="GO" id="GO:0046872">
    <property type="term" value="F:metal ion binding"/>
    <property type="evidence" value="ECO:0007669"/>
    <property type="project" value="UniProtKB-KW"/>
</dbReference>
<feature type="domain" description="Fumarylacetoacetase-like C-terminal" evidence="3">
    <location>
        <begin position="11"/>
        <end position="200"/>
    </location>
</feature>
<evidence type="ECO:0000313" key="5">
    <source>
        <dbReference type="Proteomes" id="UP000658320"/>
    </source>
</evidence>
<reference evidence="4" key="2">
    <citation type="submission" date="2020-09" db="EMBL/GenBank/DDBJ databases">
        <authorList>
            <person name="Sun Q."/>
            <person name="Ohkuma M."/>
        </authorList>
    </citation>
    <scope>NUCLEOTIDE SEQUENCE</scope>
    <source>
        <strain evidence="4">JCM 4346</strain>
    </source>
</reference>
<feature type="region of interest" description="Disordered" evidence="2">
    <location>
        <begin position="236"/>
        <end position="256"/>
    </location>
</feature>
<feature type="compositionally biased region" description="Low complexity" evidence="2">
    <location>
        <begin position="236"/>
        <end position="249"/>
    </location>
</feature>
<proteinExistence type="predicted"/>
<gene>
    <name evidence="4" type="ORF">GCM10010251_25820</name>
</gene>
<dbReference type="InterPro" id="IPR011234">
    <property type="entry name" value="Fumarylacetoacetase-like_C"/>
</dbReference>
<evidence type="ECO:0000259" key="3">
    <source>
        <dbReference type="Pfam" id="PF01557"/>
    </source>
</evidence>
<dbReference type="RefSeq" id="WP_229910944.1">
    <property type="nucleotide sequence ID" value="NZ_BMSX01000005.1"/>
</dbReference>
<keyword evidence="5" id="KW-1185">Reference proteome</keyword>
<organism evidence="4 5">
    <name type="scientific">Streptomyces aurantiogriseus</name>
    <dbReference type="NCBI Taxonomy" id="66870"/>
    <lineage>
        <taxon>Bacteria</taxon>
        <taxon>Bacillati</taxon>
        <taxon>Actinomycetota</taxon>
        <taxon>Actinomycetes</taxon>
        <taxon>Kitasatosporales</taxon>
        <taxon>Streptomycetaceae</taxon>
        <taxon>Streptomyces</taxon>
    </lineage>
</organism>
<dbReference type="Proteomes" id="UP000658320">
    <property type="component" value="Unassembled WGS sequence"/>
</dbReference>
<keyword evidence="1" id="KW-0479">Metal-binding</keyword>
<dbReference type="AlphaFoldDB" id="A0A918F800"/>
<evidence type="ECO:0000313" key="4">
    <source>
        <dbReference type="EMBL" id="GGR08953.1"/>
    </source>
</evidence>
<dbReference type="PANTHER" id="PTHR11820">
    <property type="entry name" value="ACYLPYRUVASE"/>
    <property type="match status" value="1"/>
</dbReference>
<comment type="caution">
    <text evidence="4">The sequence shown here is derived from an EMBL/GenBank/DDBJ whole genome shotgun (WGS) entry which is preliminary data.</text>
</comment>
<accession>A0A918F800</accession>